<reference evidence="2 3" key="1">
    <citation type="submission" date="2015-01" db="EMBL/GenBank/DDBJ databases">
        <title>Genome of allotetraploid Gossypium barbadense reveals genomic plasticity and fiber elongation in cotton evolution.</title>
        <authorList>
            <person name="Chen X."/>
            <person name="Liu X."/>
            <person name="Zhao B."/>
            <person name="Zheng H."/>
            <person name="Hu Y."/>
            <person name="Lu G."/>
            <person name="Yang C."/>
            <person name="Chen J."/>
            <person name="Shan C."/>
            <person name="Zhang L."/>
            <person name="Zhou Y."/>
            <person name="Wang L."/>
            <person name="Guo W."/>
            <person name="Bai Y."/>
            <person name="Ruan J."/>
            <person name="Shangguan X."/>
            <person name="Mao Y."/>
            <person name="Jiang J."/>
            <person name="Zhu Y."/>
            <person name="Lei J."/>
            <person name="Kang H."/>
            <person name="Chen S."/>
            <person name="He X."/>
            <person name="Wang R."/>
            <person name="Wang Y."/>
            <person name="Chen J."/>
            <person name="Wang L."/>
            <person name="Yu S."/>
            <person name="Wang B."/>
            <person name="Wei J."/>
            <person name="Song S."/>
            <person name="Lu X."/>
            <person name="Gao Z."/>
            <person name="Gu W."/>
            <person name="Deng X."/>
            <person name="Ma D."/>
            <person name="Wang S."/>
            <person name="Liang W."/>
            <person name="Fang L."/>
            <person name="Cai C."/>
            <person name="Zhu X."/>
            <person name="Zhou B."/>
            <person name="Zhang Y."/>
            <person name="Chen Z."/>
            <person name="Xu S."/>
            <person name="Zhu R."/>
            <person name="Wang S."/>
            <person name="Zhang T."/>
            <person name="Zhao G."/>
        </authorList>
    </citation>
    <scope>NUCLEOTIDE SEQUENCE [LARGE SCALE GENOMIC DNA]</scope>
    <source>
        <strain evidence="3">cv. Xinhai21</strain>
        <tissue evidence="2">Leaf</tissue>
    </source>
</reference>
<dbReference type="AlphaFoldDB" id="A0A2P5YWG0"/>
<organism evidence="2 3">
    <name type="scientific">Gossypium barbadense</name>
    <name type="common">Sea Island cotton</name>
    <name type="synonym">Hibiscus barbadensis</name>
    <dbReference type="NCBI Taxonomy" id="3634"/>
    <lineage>
        <taxon>Eukaryota</taxon>
        <taxon>Viridiplantae</taxon>
        <taxon>Streptophyta</taxon>
        <taxon>Embryophyta</taxon>
        <taxon>Tracheophyta</taxon>
        <taxon>Spermatophyta</taxon>
        <taxon>Magnoliopsida</taxon>
        <taxon>eudicotyledons</taxon>
        <taxon>Gunneridae</taxon>
        <taxon>Pentapetalae</taxon>
        <taxon>rosids</taxon>
        <taxon>malvids</taxon>
        <taxon>Malvales</taxon>
        <taxon>Malvaceae</taxon>
        <taxon>Malvoideae</taxon>
        <taxon>Gossypium</taxon>
    </lineage>
</organism>
<sequence length="80" mass="8608">MVNHDEQPGTITSSLRASDVKYLFQVAEDGWIGDSNLYSHLGGLTKMFNSGGAIKGLKYETENPVATVIMKVQGCDPFGA</sequence>
<protein>
    <submittedName>
        <fullName evidence="2">Uncharacterized protein</fullName>
    </submittedName>
</protein>
<evidence type="ECO:0000313" key="3">
    <source>
        <dbReference type="Proteomes" id="UP000239757"/>
    </source>
</evidence>
<dbReference type="OrthoDB" id="785793at2759"/>
<gene>
    <name evidence="2" type="ORF">GOBAR_AA00683</name>
</gene>
<evidence type="ECO:0000313" key="2">
    <source>
        <dbReference type="EMBL" id="PPS19882.1"/>
    </source>
</evidence>
<dbReference type="EMBL" id="KZ662730">
    <property type="protein sequence ID" value="PPS19882.1"/>
    <property type="molecule type" value="Genomic_DNA"/>
</dbReference>
<dbReference type="InterPro" id="IPR008811">
    <property type="entry name" value="Glycosyl_hydrolases_36"/>
</dbReference>
<evidence type="ECO:0000256" key="1">
    <source>
        <dbReference type="ARBA" id="ARBA00023277"/>
    </source>
</evidence>
<proteinExistence type="predicted"/>
<accession>A0A2P5YWG0</accession>
<keyword evidence="1" id="KW-0119">Carbohydrate metabolism</keyword>
<dbReference type="Pfam" id="PF05691">
    <property type="entry name" value="Raffinose_syn"/>
    <property type="match status" value="1"/>
</dbReference>
<dbReference type="Proteomes" id="UP000239757">
    <property type="component" value="Unassembled WGS sequence"/>
</dbReference>
<name>A0A2P5YWG0_GOSBA</name>